<evidence type="ECO:0000313" key="2">
    <source>
        <dbReference type="Proteomes" id="UP001268610"/>
    </source>
</evidence>
<accession>A0AAJ2GVQ6</accession>
<evidence type="ECO:0000313" key="1">
    <source>
        <dbReference type="EMBL" id="MDR9776812.1"/>
    </source>
</evidence>
<proteinExistence type="predicted"/>
<comment type="caution">
    <text evidence="1">The sequence shown here is derived from an EMBL/GenBank/DDBJ whole genome shotgun (WGS) entry which is preliminary data.</text>
</comment>
<protein>
    <submittedName>
        <fullName evidence="1">Uncharacterized protein</fullName>
    </submittedName>
</protein>
<gene>
    <name evidence="1" type="ORF">RJJ65_29990</name>
</gene>
<organism evidence="1 2">
    <name type="scientific">Rhizobium hidalgonense</name>
    <dbReference type="NCBI Taxonomy" id="1538159"/>
    <lineage>
        <taxon>Bacteria</taxon>
        <taxon>Pseudomonadati</taxon>
        <taxon>Pseudomonadota</taxon>
        <taxon>Alphaproteobacteria</taxon>
        <taxon>Hyphomicrobiales</taxon>
        <taxon>Rhizobiaceae</taxon>
        <taxon>Rhizobium/Agrobacterium group</taxon>
        <taxon>Rhizobium</taxon>
    </lineage>
</organism>
<reference evidence="1" key="1">
    <citation type="submission" date="2023-04" db="EMBL/GenBank/DDBJ databases">
        <title>Genomic characterization of faba bean (Vicia faba) microsymbionts in Mexican soils.</title>
        <authorList>
            <person name="Rivera Orduna F.N."/>
            <person name="Guevara-Luna J."/>
            <person name="Yan J."/>
            <person name="Arroyo-Herrera I."/>
            <person name="Li Y."/>
            <person name="Vasquez-Murrieta M.S."/>
            <person name="Wang E.T."/>
        </authorList>
    </citation>
    <scope>NUCLEOTIDE SEQUENCE</scope>
    <source>
        <strain evidence="1">CH26</strain>
    </source>
</reference>
<dbReference type="Proteomes" id="UP001268610">
    <property type="component" value="Unassembled WGS sequence"/>
</dbReference>
<dbReference type="AlphaFoldDB" id="A0AAJ2GVQ6"/>
<sequence>MTKVGATTCCSAARRVLLQTLTPLSVVLGLEPSIHASSTSGRRPNSGVT</sequence>
<name>A0AAJ2GVQ6_9HYPH</name>
<dbReference type="EMBL" id="JAVLSF010000029">
    <property type="protein sequence ID" value="MDR9776812.1"/>
    <property type="molecule type" value="Genomic_DNA"/>
</dbReference>
<dbReference type="RefSeq" id="WP_310857010.1">
    <property type="nucleotide sequence ID" value="NZ_JAVLSD010000011.1"/>
</dbReference>